<dbReference type="EC" id="3.5.1.98" evidence="17"/>
<organism>
    <name type="scientific">Pediculus humanus subsp. corporis</name>
    <name type="common">Body louse</name>
    <dbReference type="NCBI Taxonomy" id="121224"/>
    <lineage>
        <taxon>Eukaryota</taxon>
        <taxon>Metazoa</taxon>
        <taxon>Ecdysozoa</taxon>
        <taxon>Arthropoda</taxon>
        <taxon>Hexapoda</taxon>
        <taxon>Insecta</taxon>
        <taxon>Pterygota</taxon>
        <taxon>Neoptera</taxon>
        <taxon>Paraneoptera</taxon>
        <taxon>Psocodea</taxon>
        <taxon>Troctomorpha</taxon>
        <taxon>Phthiraptera</taxon>
        <taxon>Anoplura</taxon>
        <taxon>Pediculidae</taxon>
        <taxon>Pediculus</taxon>
    </lineage>
</organism>
<evidence type="ECO:0000256" key="6">
    <source>
        <dbReference type="ARBA" id="ARBA00022490"/>
    </source>
</evidence>
<dbReference type="CDD" id="cd10000">
    <property type="entry name" value="HDAC8"/>
    <property type="match status" value="1"/>
</dbReference>
<feature type="binding site" evidence="19">
    <location>
        <position position="149"/>
    </location>
    <ligand>
        <name>substrate</name>
    </ligand>
</feature>
<dbReference type="SUPFAM" id="SSF52768">
    <property type="entry name" value="Arginase/deacetylase"/>
    <property type="match status" value="1"/>
</dbReference>
<comment type="catalytic activity">
    <reaction evidence="14">
        <text>N(6)-acetyl-L-lysyl-[protein] + H2O = L-lysyl-[protein] + acetate</text>
        <dbReference type="Rhea" id="RHEA:58108"/>
        <dbReference type="Rhea" id="RHEA-COMP:9752"/>
        <dbReference type="Rhea" id="RHEA-COMP:10731"/>
        <dbReference type="ChEBI" id="CHEBI:15377"/>
        <dbReference type="ChEBI" id="CHEBI:29969"/>
        <dbReference type="ChEBI" id="CHEBI:30089"/>
        <dbReference type="ChEBI" id="CHEBI:61930"/>
    </reaction>
    <physiologicalReaction direction="left-to-right" evidence="14">
        <dbReference type="Rhea" id="RHEA:58109"/>
    </physiologicalReaction>
</comment>
<gene>
    <name evidence="23" type="primary">8229508</name>
    <name evidence="22" type="ORF">Phum_PHUM284320</name>
</gene>
<keyword evidence="12 17" id="KW-0804">Transcription</keyword>
<comment type="cofactor">
    <cofactor evidence="1">
        <name>a divalent metal cation</name>
        <dbReference type="ChEBI" id="CHEBI:60240"/>
    </cofactor>
</comment>
<dbReference type="GO" id="GO:0005694">
    <property type="term" value="C:chromosome"/>
    <property type="evidence" value="ECO:0007669"/>
    <property type="project" value="UniProtKB-SubCell"/>
</dbReference>
<dbReference type="InterPro" id="IPR037138">
    <property type="entry name" value="His_deacetylse_dom_sf"/>
</dbReference>
<feature type="binding site" evidence="19">
    <location>
        <position position="96"/>
    </location>
    <ligand>
        <name>substrate</name>
    </ligand>
</feature>
<feature type="active site" description="Proton acceptor" evidence="18">
    <location>
        <position position="141"/>
    </location>
</feature>
<evidence type="ECO:0000256" key="3">
    <source>
        <dbReference type="ARBA" id="ARBA00004286"/>
    </source>
</evidence>
<sequence>MSKKKKYYYILDEKLINVSKNIPNIENRALVSQSLISSYNLLSQCEVCKCEEATLEDLSSFHSFEYIEILKKIQNSSDLEDMMNCSEIADFNLGYDCPLFEGILDFVKLIAGSSLTAAKKLIKKYMQNIPISINWFGGWHHAQRDEAGGFCYVNDIVIAIQYLLKFFKRILYIDLDVHHGNGVENAFIFSPRVLTFSIHKYEPGYFPSTGSIDDIGEGRGKFFTVNVPLKSGIKDDKYIKIFNVIFNKIIEKYKPDSIVVQCGADTLPEDPLGGFNVTPYGIGECLKSIINVKLPLLILGGGGYNIANTSKFWTYLTSLILNYPISNDIPPDDPFLTLYGPEYEIKINPSLRKDENDDDYIEKVTTSVLDNLNGLPIT</sequence>
<dbReference type="InterPro" id="IPR003084">
    <property type="entry name" value="HDAC_I/II"/>
</dbReference>
<evidence type="ECO:0000256" key="14">
    <source>
        <dbReference type="ARBA" id="ARBA00049136"/>
    </source>
</evidence>
<dbReference type="EMBL" id="DS235271">
    <property type="protein sequence ID" value="EEB14146.1"/>
    <property type="molecule type" value="Genomic_DNA"/>
</dbReference>
<dbReference type="Proteomes" id="UP000009046">
    <property type="component" value="Unassembled WGS sequence"/>
</dbReference>
<dbReference type="OMA" id="SIEYGLX"/>
<evidence type="ECO:0000256" key="8">
    <source>
        <dbReference type="ARBA" id="ARBA00022723"/>
    </source>
</evidence>
<reference evidence="23" key="3">
    <citation type="submission" date="2020-05" db="UniProtKB">
        <authorList>
            <consortium name="EnsemblMetazoa"/>
        </authorList>
    </citation>
    <scope>IDENTIFICATION</scope>
    <source>
        <strain evidence="23">USDA</strain>
    </source>
</reference>
<dbReference type="CTD" id="8229508"/>
<dbReference type="AlphaFoldDB" id="E0VL90"/>
<keyword evidence="7" id="KW-0678">Repressor</keyword>
<dbReference type="GO" id="GO:0005634">
    <property type="term" value="C:nucleus"/>
    <property type="evidence" value="ECO:0007669"/>
    <property type="project" value="UniProtKB-SubCell"/>
</dbReference>
<evidence type="ECO:0000256" key="16">
    <source>
        <dbReference type="ARBA" id="ARBA00049416"/>
    </source>
</evidence>
<feature type="binding site" evidence="19">
    <location>
        <position position="304"/>
    </location>
    <ligand>
        <name>substrate</name>
    </ligand>
</feature>
<dbReference type="PANTHER" id="PTHR10625">
    <property type="entry name" value="HISTONE DEACETYLASE HDAC1-RELATED"/>
    <property type="match status" value="1"/>
</dbReference>
<evidence type="ECO:0000256" key="11">
    <source>
        <dbReference type="ARBA" id="ARBA00023015"/>
    </source>
</evidence>
<dbReference type="InParanoid" id="E0VL90"/>
<accession>E0VL90</accession>
<comment type="subcellular location">
    <subcellularLocation>
        <location evidence="3">Chromosome</location>
    </subcellularLocation>
    <subcellularLocation>
        <location evidence="4">Cytoplasm</location>
    </subcellularLocation>
    <subcellularLocation>
        <location evidence="2 17">Nucleus</location>
    </subcellularLocation>
</comment>
<dbReference type="GO" id="GO:0031507">
    <property type="term" value="P:heterochromatin formation"/>
    <property type="evidence" value="ECO:0007669"/>
    <property type="project" value="TreeGrafter"/>
</dbReference>
<dbReference type="PANTHER" id="PTHR10625:SF14">
    <property type="entry name" value="HISTONE DEACETYLASE 8"/>
    <property type="match status" value="1"/>
</dbReference>
<dbReference type="PRINTS" id="PR01271">
    <property type="entry name" value="HISDACETLASE"/>
</dbReference>
<evidence type="ECO:0000256" key="4">
    <source>
        <dbReference type="ARBA" id="ARBA00004496"/>
    </source>
</evidence>
<dbReference type="GO" id="GO:0005737">
    <property type="term" value="C:cytoplasm"/>
    <property type="evidence" value="ECO:0007669"/>
    <property type="project" value="UniProtKB-SubCell"/>
</dbReference>
<evidence type="ECO:0000256" key="15">
    <source>
        <dbReference type="ARBA" id="ARBA00049193"/>
    </source>
</evidence>
<dbReference type="EMBL" id="AAZO01003303">
    <property type="status" value="NOT_ANNOTATED_CDS"/>
    <property type="molecule type" value="Genomic_DNA"/>
</dbReference>
<evidence type="ECO:0000256" key="10">
    <source>
        <dbReference type="ARBA" id="ARBA00022853"/>
    </source>
</evidence>
<evidence type="ECO:0000256" key="12">
    <source>
        <dbReference type="ARBA" id="ARBA00023163"/>
    </source>
</evidence>
<proteinExistence type="inferred from homology"/>
<dbReference type="InterPro" id="IPR023801">
    <property type="entry name" value="His_deacetylse_dom"/>
</dbReference>
<dbReference type="STRING" id="121224.E0VL90"/>
<evidence type="ECO:0000256" key="5">
    <source>
        <dbReference type="ARBA" id="ARBA00022454"/>
    </source>
</evidence>
<feature type="binding site" evidence="20">
    <location>
        <position position="265"/>
    </location>
    <ligand>
        <name>a divalent metal cation</name>
        <dbReference type="ChEBI" id="CHEBI:60240"/>
    </ligand>
</feature>
<reference evidence="22" key="2">
    <citation type="submission" date="2007-04" db="EMBL/GenBank/DDBJ databases">
        <title>The genome of the human body louse.</title>
        <authorList>
            <consortium name="The Human Body Louse Genome Consortium"/>
            <person name="Kirkness E."/>
            <person name="Walenz B."/>
            <person name="Hass B."/>
            <person name="Bruggner R."/>
            <person name="Strausberg R."/>
        </authorList>
    </citation>
    <scope>NUCLEOTIDE SEQUENCE</scope>
    <source>
        <strain evidence="22">USDA</strain>
    </source>
</reference>
<evidence type="ECO:0000256" key="2">
    <source>
        <dbReference type="ARBA" id="ARBA00004123"/>
    </source>
</evidence>
<protein>
    <recommendedName>
        <fullName evidence="17">Histone deacetylase</fullName>
        <ecNumber evidence="17">3.5.1.98</ecNumber>
    </recommendedName>
</protein>
<dbReference type="eggNOG" id="KOG1342">
    <property type="taxonomic scope" value="Eukaryota"/>
</dbReference>
<dbReference type="EnsemblMetazoa" id="PHUM284320-RA">
    <property type="protein sequence ID" value="PHUM284320-PA"/>
    <property type="gene ID" value="PHUM284320"/>
</dbReference>
<evidence type="ECO:0000256" key="20">
    <source>
        <dbReference type="PIRSR" id="PIRSR037913-3"/>
    </source>
</evidence>
<keyword evidence="5" id="KW-0158">Chromosome</keyword>
<dbReference type="GO" id="GO:0141221">
    <property type="term" value="F:histone deacetylase activity, hydrolytic mechanism"/>
    <property type="evidence" value="ECO:0007669"/>
    <property type="project" value="UniProtKB-EC"/>
</dbReference>
<keyword evidence="11 17" id="KW-0805">Transcription regulation</keyword>
<keyword evidence="24" id="KW-1185">Reference proteome</keyword>
<feature type="binding site" evidence="20">
    <location>
        <position position="176"/>
    </location>
    <ligand>
        <name>a divalent metal cation</name>
        <dbReference type="ChEBI" id="CHEBI:60240"/>
    </ligand>
</feature>
<comment type="catalytic activity">
    <reaction evidence="15">
        <text>N(6)-(2E)-butenoyl-L-lysyl-[protein] + H2O = (2E)-2-butenoate + L-lysyl-[protein]</text>
        <dbReference type="Rhea" id="RHEA:69172"/>
        <dbReference type="Rhea" id="RHEA-COMP:9752"/>
        <dbReference type="Rhea" id="RHEA-COMP:13707"/>
        <dbReference type="ChEBI" id="CHEBI:15377"/>
        <dbReference type="ChEBI" id="CHEBI:29969"/>
        <dbReference type="ChEBI" id="CHEBI:35899"/>
        <dbReference type="ChEBI" id="CHEBI:137954"/>
    </reaction>
    <physiologicalReaction direction="left-to-right" evidence="15">
        <dbReference type="Rhea" id="RHEA:69173"/>
    </physiologicalReaction>
</comment>
<comment type="catalytic activity">
    <reaction evidence="16">
        <text>N(6)-acetyl-L-lysyl-[histone] + H2O = L-lysyl-[histone] + acetate</text>
        <dbReference type="Rhea" id="RHEA:58196"/>
        <dbReference type="Rhea" id="RHEA-COMP:9845"/>
        <dbReference type="Rhea" id="RHEA-COMP:11338"/>
        <dbReference type="ChEBI" id="CHEBI:15377"/>
        <dbReference type="ChEBI" id="CHEBI:29969"/>
        <dbReference type="ChEBI" id="CHEBI:30089"/>
        <dbReference type="ChEBI" id="CHEBI:61930"/>
        <dbReference type="EC" id="3.5.1.98"/>
    </reaction>
    <physiologicalReaction direction="left-to-right" evidence="16">
        <dbReference type="Rhea" id="RHEA:58197"/>
    </physiologicalReaction>
</comment>
<comment type="similarity">
    <text evidence="17">Belongs to the histone deacetylase family. HD Type 1 subfamily.</text>
</comment>
<evidence type="ECO:0000256" key="7">
    <source>
        <dbReference type="ARBA" id="ARBA00022491"/>
    </source>
</evidence>
<dbReference type="InterPro" id="IPR000286">
    <property type="entry name" value="HDACs"/>
</dbReference>
<name>E0VL90_PEDHC</name>
<dbReference type="Pfam" id="PF00850">
    <property type="entry name" value="Hist_deacetyl"/>
    <property type="match status" value="1"/>
</dbReference>
<dbReference type="GeneID" id="8229508"/>
<evidence type="ECO:0000256" key="9">
    <source>
        <dbReference type="ARBA" id="ARBA00022801"/>
    </source>
</evidence>
<dbReference type="RefSeq" id="XP_002426884.1">
    <property type="nucleotide sequence ID" value="XM_002426839.1"/>
</dbReference>
<keyword evidence="10 17" id="KW-0156">Chromatin regulator</keyword>
<evidence type="ECO:0000313" key="23">
    <source>
        <dbReference type="EnsemblMetazoa" id="PHUM284320-PA"/>
    </source>
</evidence>
<dbReference type="HOGENOM" id="CLU_007727_7_4_1"/>
<feature type="binding site" evidence="20">
    <location>
        <position position="178"/>
    </location>
    <ligand>
        <name>a divalent metal cation</name>
        <dbReference type="ChEBI" id="CHEBI:60240"/>
    </ligand>
</feature>
<dbReference type="InterPro" id="IPR023696">
    <property type="entry name" value="Ureohydrolase_dom_sf"/>
</dbReference>
<evidence type="ECO:0000256" key="18">
    <source>
        <dbReference type="PIRSR" id="PIRSR037913-1"/>
    </source>
</evidence>
<dbReference type="Gene3D" id="3.40.800.20">
    <property type="entry name" value="Histone deacetylase domain"/>
    <property type="match status" value="1"/>
</dbReference>
<keyword evidence="8 20" id="KW-0479">Metal-binding</keyword>
<reference evidence="22" key="1">
    <citation type="submission" date="2007-04" db="EMBL/GenBank/DDBJ databases">
        <title>Annotation of Pediculus humanus corporis strain USDA.</title>
        <authorList>
            <person name="Kirkness E."/>
            <person name="Hannick L."/>
            <person name="Hass B."/>
            <person name="Bruggner R."/>
            <person name="Lawson D."/>
            <person name="Bidwell S."/>
            <person name="Joardar V."/>
            <person name="Caler E."/>
            <person name="Walenz B."/>
            <person name="Inman J."/>
            <person name="Schobel S."/>
            <person name="Galinsky K."/>
            <person name="Amedeo P."/>
            <person name="Strausberg R."/>
        </authorList>
    </citation>
    <scope>NUCLEOTIDE SEQUENCE</scope>
    <source>
        <strain evidence="22">USDA</strain>
    </source>
</reference>
<dbReference type="VEuPathDB" id="VectorBase:PHUM284320"/>
<feature type="domain" description="Histone deacetylase" evidence="21">
    <location>
        <begin position="31"/>
        <end position="318"/>
    </location>
</feature>
<dbReference type="KEGG" id="phu:Phum_PHUM284320"/>
<dbReference type="OrthoDB" id="73273at2759"/>
<evidence type="ECO:0000256" key="13">
    <source>
        <dbReference type="ARBA" id="ARBA00023242"/>
    </source>
</evidence>
<dbReference type="PRINTS" id="PR01270">
    <property type="entry name" value="HDASUPER"/>
</dbReference>
<keyword evidence="9 17" id="KW-0378">Hydrolase</keyword>
<keyword evidence="13 17" id="KW-0539">Nucleus</keyword>
<dbReference type="GO" id="GO:0046872">
    <property type="term" value="F:metal ion binding"/>
    <property type="evidence" value="ECO:0007669"/>
    <property type="project" value="UniProtKB-KW"/>
</dbReference>
<evidence type="ECO:0000256" key="19">
    <source>
        <dbReference type="PIRSR" id="PIRSR037913-2"/>
    </source>
</evidence>
<evidence type="ECO:0000256" key="17">
    <source>
        <dbReference type="PIRNR" id="PIRNR037913"/>
    </source>
</evidence>
<evidence type="ECO:0000256" key="1">
    <source>
        <dbReference type="ARBA" id="ARBA00001968"/>
    </source>
</evidence>
<evidence type="ECO:0000313" key="22">
    <source>
        <dbReference type="EMBL" id="EEB14146.1"/>
    </source>
</evidence>
<keyword evidence="6" id="KW-0963">Cytoplasm</keyword>
<evidence type="ECO:0000259" key="21">
    <source>
        <dbReference type="Pfam" id="PF00850"/>
    </source>
</evidence>
<dbReference type="PIRSF" id="PIRSF037913">
    <property type="entry name" value="His_deacetylse_1"/>
    <property type="match status" value="1"/>
</dbReference>
<evidence type="ECO:0000313" key="24">
    <source>
        <dbReference type="Proteomes" id="UP000009046"/>
    </source>
</evidence>